<reference evidence="2" key="1">
    <citation type="submission" date="2021-06" db="EMBL/GenBank/DDBJ databases">
        <authorList>
            <person name="Kallberg Y."/>
            <person name="Tangrot J."/>
            <person name="Rosling A."/>
        </authorList>
    </citation>
    <scope>NUCLEOTIDE SEQUENCE</scope>
    <source>
        <strain evidence="2">FL130A</strain>
    </source>
</reference>
<dbReference type="OrthoDB" id="2322839at2759"/>
<evidence type="ECO:0000256" key="1">
    <source>
        <dbReference type="SAM" id="Phobius"/>
    </source>
</evidence>
<evidence type="ECO:0000313" key="2">
    <source>
        <dbReference type="EMBL" id="CAG8455497.1"/>
    </source>
</evidence>
<sequence>MLNITSVQSLEFFQTIWTFTQDYLPPLNATELFYKLHEGLSSITINSDFIVLCIIFLISYIIWIVSKAVFSVVWNMVKFAFRVALFVGLYWLWMSIDVQRGNQEVRSTAQKVVSGVKGVVREAVVKIEHDEL</sequence>
<accession>A0A9N8VHN9</accession>
<comment type="caution">
    <text evidence="2">The sequence shown here is derived from an EMBL/GenBank/DDBJ whole genome shotgun (WGS) entry which is preliminary data.</text>
</comment>
<dbReference type="Proteomes" id="UP000789508">
    <property type="component" value="Unassembled WGS sequence"/>
</dbReference>
<feature type="transmembrane region" description="Helical" evidence="1">
    <location>
        <begin position="49"/>
        <end position="66"/>
    </location>
</feature>
<gene>
    <name evidence="2" type="ORF">ALEPTO_LOCUS1257</name>
</gene>
<dbReference type="AlphaFoldDB" id="A0A9N8VHN9"/>
<evidence type="ECO:0000313" key="3">
    <source>
        <dbReference type="Proteomes" id="UP000789508"/>
    </source>
</evidence>
<name>A0A9N8VHN9_9GLOM</name>
<protein>
    <submittedName>
        <fullName evidence="2">11468_t:CDS:1</fullName>
    </submittedName>
</protein>
<proteinExistence type="predicted"/>
<keyword evidence="1" id="KW-0812">Transmembrane</keyword>
<dbReference type="EMBL" id="CAJVPS010000127">
    <property type="protein sequence ID" value="CAG8455497.1"/>
    <property type="molecule type" value="Genomic_DNA"/>
</dbReference>
<feature type="transmembrane region" description="Helical" evidence="1">
    <location>
        <begin position="72"/>
        <end position="93"/>
    </location>
</feature>
<organism evidence="2 3">
    <name type="scientific">Ambispora leptoticha</name>
    <dbReference type="NCBI Taxonomy" id="144679"/>
    <lineage>
        <taxon>Eukaryota</taxon>
        <taxon>Fungi</taxon>
        <taxon>Fungi incertae sedis</taxon>
        <taxon>Mucoromycota</taxon>
        <taxon>Glomeromycotina</taxon>
        <taxon>Glomeromycetes</taxon>
        <taxon>Archaeosporales</taxon>
        <taxon>Ambisporaceae</taxon>
        <taxon>Ambispora</taxon>
    </lineage>
</organism>
<keyword evidence="1" id="KW-0472">Membrane</keyword>
<keyword evidence="3" id="KW-1185">Reference proteome</keyword>
<keyword evidence="1" id="KW-1133">Transmembrane helix</keyword>